<dbReference type="GO" id="GO:0005886">
    <property type="term" value="C:plasma membrane"/>
    <property type="evidence" value="ECO:0007669"/>
    <property type="project" value="UniProtKB-SubCell"/>
</dbReference>
<evidence type="ECO:0000256" key="11">
    <source>
        <dbReference type="ARBA" id="ARBA00022741"/>
    </source>
</evidence>
<dbReference type="Gene3D" id="3.30.565.10">
    <property type="entry name" value="Histidine kinase-like ATPase, C-terminal domain"/>
    <property type="match status" value="1"/>
</dbReference>
<dbReference type="GO" id="GO:0006817">
    <property type="term" value="P:phosphate ion transport"/>
    <property type="evidence" value="ECO:0007669"/>
    <property type="project" value="UniProtKB-KW"/>
</dbReference>
<keyword evidence="21" id="KW-1185">Reference proteome</keyword>
<comment type="caution">
    <text evidence="20">The sequence shown here is derived from an EMBL/GenBank/DDBJ whole genome shotgun (WGS) entry which is preliminary data.</text>
</comment>
<dbReference type="EMBL" id="PDEA01000001">
    <property type="protein sequence ID" value="PEH90993.1"/>
    <property type="molecule type" value="Genomic_DNA"/>
</dbReference>
<reference evidence="21" key="1">
    <citation type="submission" date="2017-09" db="EMBL/GenBank/DDBJ databases">
        <title>FDA dAtabase for Regulatory Grade micrObial Sequences (FDA-ARGOS): Supporting development and validation of Infectious Disease Dx tests.</title>
        <authorList>
            <person name="Minogue T."/>
            <person name="Wolcott M."/>
            <person name="Wasieloski L."/>
            <person name="Aguilar W."/>
            <person name="Moore D."/>
            <person name="Tallon L."/>
            <person name="Sadzewicz L."/>
            <person name="Ott S."/>
            <person name="Zhao X."/>
            <person name="Nagaraj S."/>
            <person name="Vavikolanu K."/>
            <person name="Aluvathingal J."/>
            <person name="Nadendla S."/>
            <person name="Sichtig H."/>
        </authorList>
    </citation>
    <scope>NUCLEOTIDE SEQUENCE [LARGE SCALE GENOMIC DNA]</scope>
    <source>
        <strain evidence="21">FDAARGOS_394</strain>
    </source>
</reference>
<dbReference type="InterPro" id="IPR050351">
    <property type="entry name" value="BphY/WalK/GraS-like"/>
</dbReference>
<dbReference type="SMART" id="SM00387">
    <property type="entry name" value="HATPase_c"/>
    <property type="match status" value="1"/>
</dbReference>
<dbReference type="FunFam" id="1.10.287.130:FF:000008">
    <property type="entry name" value="Two-component sensor histidine kinase"/>
    <property type="match status" value="1"/>
</dbReference>
<dbReference type="GO" id="GO:0000155">
    <property type="term" value="F:phosphorelay sensor kinase activity"/>
    <property type="evidence" value="ECO:0007669"/>
    <property type="project" value="InterPro"/>
</dbReference>
<dbReference type="SMART" id="SM00388">
    <property type="entry name" value="HisKA"/>
    <property type="match status" value="1"/>
</dbReference>
<dbReference type="CDD" id="cd00130">
    <property type="entry name" value="PAS"/>
    <property type="match status" value="1"/>
</dbReference>
<keyword evidence="15" id="KW-0902">Two-component regulatory system</keyword>
<dbReference type="SUPFAM" id="SSF55874">
    <property type="entry name" value="ATPase domain of HSP90 chaperone/DNA topoisomerase II/histidine kinase"/>
    <property type="match status" value="1"/>
</dbReference>
<dbReference type="GO" id="GO:0016036">
    <property type="term" value="P:cellular response to phosphate starvation"/>
    <property type="evidence" value="ECO:0007669"/>
    <property type="project" value="TreeGrafter"/>
</dbReference>
<evidence type="ECO:0000256" key="3">
    <source>
        <dbReference type="ARBA" id="ARBA00012438"/>
    </source>
</evidence>
<keyword evidence="13" id="KW-0067">ATP-binding</keyword>
<evidence type="ECO:0000256" key="15">
    <source>
        <dbReference type="ARBA" id="ARBA00023012"/>
    </source>
</evidence>
<dbReference type="PANTHER" id="PTHR45453">
    <property type="entry name" value="PHOSPHATE REGULON SENSOR PROTEIN PHOR"/>
    <property type="match status" value="1"/>
</dbReference>
<dbReference type="InterPro" id="IPR036097">
    <property type="entry name" value="HisK_dim/P_sf"/>
</dbReference>
<dbReference type="InterPro" id="IPR004358">
    <property type="entry name" value="Sig_transdc_His_kin-like_C"/>
</dbReference>
<dbReference type="InterPro" id="IPR036890">
    <property type="entry name" value="HATPase_C_sf"/>
</dbReference>
<dbReference type="InterPro" id="IPR035965">
    <property type="entry name" value="PAS-like_dom_sf"/>
</dbReference>
<sequence>MLQAALMGLGWWLGQAWGVAAGALLATWLWMAWDMWRARKLLVWLRSTELQQAPAMSGLWGELSTRMRRWLRLGTQQVQQSEQRLQDIFAALQASPNGLILLDATGHIEWCNQMAEQQFGLDAQRDMLQSMGNLVRDPAFSAYWARHDFAQPVLMQGRDSTAARPVRLSVQLYAYGDGRHLLLSRDITSLEQAEAMRRDFVANVSHEIRTPLTVLVGFVETLQTLPLEEDERKRFLGLMAQQATRMQSLVQDLLTLSRLEGSPLPARGEWTPLAPLLRQCEDEARALSDMVTRKSGQAHVLEFPPASAVQIDVAGIPAELQSAFSNLISNAIRYTPAGGHIAVTWTSHADGSATFAVQDSGRGIDPEHVGRLTERFYRIDRSRSRETGGTGLGLAIVKHVLQRHGAQLHISSILGKGSTFSATFPAQRLRAHAIGFTGN</sequence>
<proteinExistence type="predicted"/>
<organism evidence="20 21">
    <name type="scientific">Comamonas terrigena</name>
    <dbReference type="NCBI Taxonomy" id="32013"/>
    <lineage>
        <taxon>Bacteria</taxon>
        <taxon>Pseudomonadati</taxon>
        <taxon>Pseudomonadota</taxon>
        <taxon>Betaproteobacteria</taxon>
        <taxon>Burkholderiales</taxon>
        <taxon>Comamonadaceae</taxon>
        <taxon>Comamonas</taxon>
    </lineage>
</organism>
<evidence type="ECO:0000256" key="13">
    <source>
        <dbReference type="ARBA" id="ARBA00022840"/>
    </source>
</evidence>
<keyword evidence="10 18" id="KW-0812">Transmembrane</keyword>
<gene>
    <name evidence="20" type="primary">phoR</name>
    <name evidence="20" type="ORF">CRM82_09745</name>
</gene>
<dbReference type="InterPro" id="IPR000014">
    <property type="entry name" value="PAS"/>
</dbReference>
<evidence type="ECO:0000256" key="6">
    <source>
        <dbReference type="ARBA" id="ARBA00022475"/>
    </source>
</evidence>
<keyword evidence="12 20" id="KW-0418">Kinase</keyword>
<protein>
    <recommendedName>
        <fullName evidence="4">Phosphate regulon sensor protein PhoR</fullName>
        <ecNumber evidence="3">2.7.13.3</ecNumber>
    </recommendedName>
</protein>
<evidence type="ECO:0000256" key="10">
    <source>
        <dbReference type="ARBA" id="ARBA00022692"/>
    </source>
</evidence>
<evidence type="ECO:0000256" key="9">
    <source>
        <dbReference type="ARBA" id="ARBA00022679"/>
    </source>
</evidence>
<keyword evidence="16 18" id="KW-0472">Membrane</keyword>
<evidence type="ECO:0000256" key="18">
    <source>
        <dbReference type="SAM" id="Phobius"/>
    </source>
</evidence>
<dbReference type="SUPFAM" id="SSF47384">
    <property type="entry name" value="Homodimeric domain of signal transducing histidine kinase"/>
    <property type="match status" value="1"/>
</dbReference>
<dbReference type="InterPro" id="IPR005467">
    <property type="entry name" value="His_kinase_dom"/>
</dbReference>
<evidence type="ECO:0000256" key="17">
    <source>
        <dbReference type="ARBA" id="ARBA00025207"/>
    </source>
</evidence>
<dbReference type="SUPFAM" id="SSF55785">
    <property type="entry name" value="PYP-like sensor domain (PAS domain)"/>
    <property type="match status" value="1"/>
</dbReference>
<dbReference type="Gene3D" id="1.10.287.130">
    <property type="match status" value="1"/>
</dbReference>
<keyword evidence="9" id="KW-0808">Transferase</keyword>
<evidence type="ECO:0000256" key="1">
    <source>
        <dbReference type="ARBA" id="ARBA00000085"/>
    </source>
</evidence>
<evidence type="ECO:0000256" key="12">
    <source>
        <dbReference type="ARBA" id="ARBA00022777"/>
    </source>
</evidence>
<evidence type="ECO:0000256" key="14">
    <source>
        <dbReference type="ARBA" id="ARBA00022989"/>
    </source>
</evidence>
<evidence type="ECO:0000256" key="5">
    <source>
        <dbReference type="ARBA" id="ARBA00022448"/>
    </source>
</evidence>
<dbReference type="NCBIfam" id="TIGR02966">
    <property type="entry name" value="phoR_proteo"/>
    <property type="match status" value="1"/>
</dbReference>
<evidence type="ECO:0000256" key="7">
    <source>
        <dbReference type="ARBA" id="ARBA00022553"/>
    </source>
</evidence>
<dbReference type="PROSITE" id="PS50109">
    <property type="entry name" value="HIS_KIN"/>
    <property type="match status" value="1"/>
</dbReference>
<comment type="subcellular location">
    <subcellularLocation>
        <location evidence="2">Cell inner membrane</location>
        <topology evidence="2">Multi-pass membrane protein</topology>
    </subcellularLocation>
</comment>
<evidence type="ECO:0000256" key="8">
    <source>
        <dbReference type="ARBA" id="ARBA00022592"/>
    </source>
</evidence>
<dbReference type="Proteomes" id="UP000220246">
    <property type="component" value="Unassembled WGS sequence"/>
</dbReference>
<evidence type="ECO:0000313" key="20">
    <source>
        <dbReference type="EMBL" id="PEH90993.1"/>
    </source>
</evidence>
<name>A0A2A7V0G9_COMTR</name>
<dbReference type="EC" id="2.7.13.3" evidence="3"/>
<dbReference type="Gene3D" id="3.30.450.20">
    <property type="entry name" value="PAS domain"/>
    <property type="match status" value="1"/>
</dbReference>
<keyword evidence="11" id="KW-0547">Nucleotide-binding</keyword>
<dbReference type="FunFam" id="3.30.565.10:FF:000006">
    <property type="entry name" value="Sensor histidine kinase WalK"/>
    <property type="match status" value="1"/>
</dbReference>
<evidence type="ECO:0000259" key="19">
    <source>
        <dbReference type="PROSITE" id="PS50109"/>
    </source>
</evidence>
<dbReference type="InterPro" id="IPR014310">
    <property type="entry name" value="Sig_transdc_His_kinase_PhoR"/>
</dbReference>
<keyword evidence="6" id="KW-1003">Cell membrane</keyword>
<feature type="transmembrane region" description="Helical" evidence="18">
    <location>
        <begin position="12"/>
        <end position="33"/>
    </location>
</feature>
<keyword evidence="7" id="KW-0597">Phosphoprotein</keyword>
<dbReference type="OrthoDB" id="9813151at2"/>
<evidence type="ECO:0000256" key="2">
    <source>
        <dbReference type="ARBA" id="ARBA00004429"/>
    </source>
</evidence>
<dbReference type="InterPro" id="IPR021766">
    <property type="entry name" value="PhoR_N"/>
</dbReference>
<feature type="domain" description="Histidine kinase" evidence="19">
    <location>
        <begin position="203"/>
        <end position="428"/>
    </location>
</feature>
<dbReference type="Pfam" id="PF13188">
    <property type="entry name" value="PAS_8"/>
    <property type="match status" value="1"/>
</dbReference>
<dbReference type="PRINTS" id="PR00344">
    <property type="entry name" value="BCTRLSENSOR"/>
</dbReference>
<evidence type="ECO:0000256" key="4">
    <source>
        <dbReference type="ARBA" id="ARBA00019665"/>
    </source>
</evidence>
<dbReference type="InterPro" id="IPR003661">
    <property type="entry name" value="HisK_dim/P_dom"/>
</dbReference>
<dbReference type="Pfam" id="PF02518">
    <property type="entry name" value="HATPase_c"/>
    <property type="match status" value="1"/>
</dbReference>
<dbReference type="AlphaFoldDB" id="A0A2A7V0G9"/>
<dbReference type="InterPro" id="IPR003594">
    <property type="entry name" value="HATPase_dom"/>
</dbReference>
<evidence type="ECO:0000313" key="21">
    <source>
        <dbReference type="Proteomes" id="UP000220246"/>
    </source>
</evidence>
<dbReference type="SMART" id="SM00091">
    <property type="entry name" value="PAS"/>
    <property type="match status" value="1"/>
</dbReference>
<dbReference type="CDD" id="cd00082">
    <property type="entry name" value="HisKA"/>
    <property type="match status" value="1"/>
</dbReference>
<dbReference type="STRING" id="1219032.GCA_001515545_01756"/>
<comment type="function">
    <text evidence="17">Member of the two-component regulatory system PhoR/PhoB involved in the phosphate regulon genes expression. PhoR may function as a membrane-associated protein kinase that phosphorylates PhoB in response to environmental signals.</text>
</comment>
<dbReference type="Pfam" id="PF00512">
    <property type="entry name" value="HisKA"/>
    <property type="match status" value="1"/>
</dbReference>
<dbReference type="Pfam" id="PF11808">
    <property type="entry name" value="PhoR"/>
    <property type="match status" value="1"/>
</dbReference>
<dbReference type="GO" id="GO:0005524">
    <property type="term" value="F:ATP binding"/>
    <property type="evidence" value="ECO:0007669"/>
    <property type="project" value="UniProtKB-KW"/>
</dbReference>
<dbReference type="GO" id="GO:0004721">
    <property type="term" value="F:phosphoprotein phosphatase activity"/>
    <property type="evidence" value="ECO:0007669"/>
    <property type="project" value="InterPro"/>
</dbReference>
<dbReference type="PANTHER" id="PTHR45453:SF1">
    <property type="entry name" value="PHOSPHATE REGULON SENSOR PROTEIN PHOR"/>
    <property type="match status" value="1"/>
</dbReference>
<keyword evidence="5" id="KW-0813">Transport</keyword>
<accession>A0A2A7V0G9</accession>
<comment type="catalytic activity">
    <reaction evidence="1">
        <text>ATP + protein L-histidine = ADP + protein N-phospho-L-histidine.</text>
        <dbReference type="EC" id="2.7.13.3"/>
    </reaction>
</comment>
<keyword evidence="14 18" id="KW-1133">Transmembrane helix</keyword>
<evidence type="ECO:0000256" key="16">
    <source>
        <dbReference type="ARBA" id="ARBA00023136"/>
    </source>
</evidence>
<keyword evidence="8" id="KW-0592">Phosphate transport</keyword>